<feature type="region of interest" description="Disordered" evidence="1">
    <location>
        <begin position="550"/>
        <end position="596"/>
    </location>
</feature>
<protein>
    <recommendedName>
        <fullName evidence="3">C2 domain-containing protein</fullName>
    </recommendedName>
</protein>
<feature type="transmembrane region" description="Helical" evidence="2">
    <location>
        <begin position="120"/>
        <end position="140"/>
    </location>
</feature>
<feature type="region of interest" description="Disordered" evidence="1">
    <location>
        <begin position="625"/>
        <end position="652"/>
    </location>
</feature>
<keyword evidence="2" id="KW-0812">Transmembrane</keyword>
<keyword evidence="5" id="KW-1185">Reference proteome</keyword>
<dbReference type="InterPro" id="IPR000008">
    <property type="entry name" value="C2_dom"/>
</dbReference>
<dbReference type="OrthoDB" id="10660751at2759"/>
<feature type="region of interest" description="Disordered" evidence="1">
    <location>
        <begin position="327"/>
        <end position="347"/>
    </location>
</feature>
<proteinExistence type="predicted"/>
<evidence type="ECO:0000259" key="3">
    <source>
        <dbReference type="PROSITE" id="PS50004"/>
    </source>
</evidence>
<feature type="region of interest" description="Disordered" evidence="1">
    <location>
        <begin position="1403"/>
        <end position="1438"/>
    </location>
</feature>
<feature type="compositionally biased region" description="Pro residues" evidence="1">
    <location>
        <begin position="52"/>
        <end position="61"/>
    </location>
</feature>
<dbReference type="SUPFAM" id="SSF49562">
    <property type="entry name" value="C2 domain (Calcium/lipid-binding domain, CaLB)"/>
    <property type="match status" value="1"/>
</dbReference>
<organism evidence="4 5">
    <name type="scientific">Diacronema lutheri</name>
    <name type="common">Unicellular marine alga</name>
    <name type="synonym">Monochrysis lutheri</name>
    <dbReference type="NCBI Taxonomy" id="2081491"/>
    <lineage>
        <taxon>Eukaryota</taxon>
        <taxon>Haptista</taxon>
        <taxon>Haptophyta</taxon>
        <taxon>Pavlovophyceae</taxon>
        <taxon>Pavlovales</taxon>
        <taxon>Pavlovaceae</taxon>
        <taxon>Diacronema</taxon>
    </lineage>
</organism>
<feature type="compositionally biased region" description="Low complexity" evidence="1">
    <location>
        <begin position="1"/>
        <end position="22"/>
    </location>
</feature>
<feature type="compositionally biased region" description="Basic and acidic residues" evidence="1">
    <location>
        <begin position="640"/>
        <end position="652"/>
    </location>
</feature>
<feature type="compositionally biased region" description="Gly residues" evidence="1">
    <location>
        <begin position="563"/>
        <end position="596"/>
    </location>
</feature>
<evidence type="ECO:0000256" key="2">
    <source>
        <dbReference type="SAM" id="Phobius"/>
    </source>
</evidence>
<evidence type="ECO:0000313" key="4">
    <source>
        <dbReference type="EMBL" id="KAG8467741.1"/>
    </source>
</evidence>
<feature type="compositionally biased region" description="Basic and acidic residues" evidence="1">
    <location>
        <begin position="70"/>
        <end position="79"/>
    </location>
</feature>
<dbReference type="CDD" id="cd00030">
    <property type="entry name" value="C2"/>
    <property type="match status" value="1"/>
</dbReference>
<dbReference type="Gene3D" id="2.60.40.150">
    <property type="entry name" value="C2 domain"/>
    <property type="match status" value="1"/>
</dbReference>
<feature type="region of interest" description="Disordered" evidence="1">
    <location>
        <begin position="436"/>
        <end position="461"/>
    </location>
</feature>
<accession>A0A8J5XF88</accession>
<dbReference type="InterPro" id="IPR035892">
    <property type="entry name" value="C2_domain_sf"/>
</dbReference>
<name>A0A8J5XF88_DIALT</name>
<gene>
    <name evidence="4" type="ORF">KFE25_006793</name>
</gene>
<evidence type="ECO:0000256" key="1">
    <source>
        <dbReference type="SAM" id="MobiDB-lite"/>
    </source>
</evidence>
<comment type="caution">
    <text evidence="4">The sequence shown here is derived from an EMBL/GenBank/DDBJ whole genome shotgun (WGS) entry which is preliminary data.</text>
</comment>
<dbReference type="EMBL" id="JAGTXO010000005">
    <property type="protein sequence ID" value="KAG8467741.1"/>
    <property type="molecule type" value="Genomic_DNA"/>
</dbReference>
<keyword evidence="2" id="KW-0472">Membrane</keyword>
<evidence type="ECO:0000313" key="5">
    <source>
        <dbReference type="Proteomes" id="UP000751190"/>
    </source>
</evidence>
<sequence>MAGLAAESSDDGASSSYLSPSARTPRPASEGQYEPMLSPHIALSDAWGTPMVEPPSSPPPHAISISARGRGAELPERELPSPTGKWYALGEPDDEDGVPVRELAAESPSPIRPAALLRFCLCRTAGYGCVLFALLVIFAVTEVLRLRHCASAGGDCFALELVEIGGLCSHEVDYLVRARVRNPLSLSVHVGEVAVTARRVGSPVAIASTRLMLAASYNGVDLQARVPPGLSDLQAGPAKVRFGGLDAVSALGSQLANGSAVALEVVVSAEMSVAGMRISKRLPFHIECARGRCATSLAKARAPRWRYTAEFALRALTVGDEALASPRDAGVADGRAGAEGRDADAGAADEPMRAVDGLAVAITGVVTLDRHLVLVEGAPARRARSLLGANSSLANASIVVHVPQLDARVFWQAERRAPPGHVRTDGGHVADDRLAAPRTRSSSAAGAQAGGTPGAAPPVGDMDAPLLAARVDAQTLQLQLARGTMVVHARAWVPLLRSADAAAAQRERVSQAATALLTGAVDSSLEGGRLLLVGAGAANTRGYGGGAPAGNGGRGADATGGASADGGGDGGDGGGGDGRGGGGGGGDGGGGGSASGGGTCALQQLLDRVHPIPLASSVEPPFIGPAADAGAAGAGVGARENGEPERAQHESRVSLIDGSAVLDLTMRPPPAAGARRRFERVRARLLRAHANGAAGFDLALDMWLAQLPSGFRIRGTFPAVSAEVRLAGVRLFTVRVDSTSWPYEPQKPLQLRLSVAIGDLSALAARIAHALRTHGAAARHELALSLSGLDSAESDFAAKALSAVRLVVWRLGARAMRNPAAMAARAERLRNDPDFYRIARWWEPSYRADSWTLAATRADAAIFNVAVPYTATPAIFEFALGAPRVRVLDGERVAAQLTTRVGRLSLPTPPAAAGFNLTLELTAALPSAIERMTAGEKIALQLQLDWLPADGGSPQRLLLPLELPALRSGRDAALDDTAVHVLEPQAAAGADGARGRAFSSGTWQVLAGKPKIIWGSMMSTLLFWEEGVSFEIQLPLHNPLAFGVEVTELSLSATFDDPDGASTFGPDSAVPLVDAMRIENLRFRLEPNQTALSPAVSIGLHAREVETLTRAMNELSDHQRLCADLGGTVTIALRHGSDVPFRVVQPYRSPHVSLYGHDEHACDFMLETCAEVFGPALRWEAGGADGGEAGGAAGGEAGGASSRELFARWRRYAMGGEAYELHVDVINASSVPLVDPHGTDADPFVQVSAGCDGKQCSACAHCISTSVVQNAQQATWHERLHFGVVSGRELITLRLMDWNSQFAQKLLLSRTIEPPWPPPGALIEVRSAPPFGEQPVSLFARLGYTPSEMPQPDDGTRLLHDGSEKMVVTHLAEQLVRVGEGFEARLCVRALANGAAAALKTAGLDTTPRPIPRDESGASGASPPQLPPRQNRARASYSTSDWASYQPAPAFSLLVYSGDARSARELVGNECGDVACPGCAGIGSSLALSFDRLTVRLYVAGKPTYQRAGSSHVRLDDGNEHVITVRFDVARKRLSVTIDDAHTPALSEQMISAVLEQIERGGGYARIGVTAGSGLQELRPLVLHSLSVTAALAVPPSSLVEPSPADGYVGRVGRECVFVLHPRTACGLPSVLVRTWRVFAQATTSAMEGSVARGHMIAATLTPPEAAREGEGAARQQTTFSLAFVPELAGMHRILILDTAEGAAALPYAVGEVLVLQ</sequence>
<feature type="region of interest" description="Disordered" evidence="1">
    <location>
        <begin position="1"/>
        <end position="92"/>
    </location>
</feature>
<dbReference type="Proteomes" id="UP000751190">
    <property type="component" value="Unassembled WGS sequence"/>
</dbReference>
<reference evidence="4" key="1">
    <citation type="submission" date="2021-05" db="EMBL/GenBank/DDBJ databases">
        <title>The genome of the haptophyte Pavlova lutheri (Diacronema luteri, Pavlovales) - a model for lipid biosynthesis in eukaryotic algae.</title>
        <authorList>
            <person name="Hulatt C.J."/>
            <person name="Posewitz M.C."/>
        </authorList>
    </citation>
    <scope>NUCLEOTIDE SEQUENCE</scope>
    <source>
        <strain evidence="4">NIVA-4/92</strain>
    </source>
</reference>
<feature type="domain" description="C2" evidence="3">
    <location>
        <begin position="1202"/>
        <end position="1332"/>
    </location>
</feature>
<keyword evidence="2" id="KW-1133">Transmembrane helix</keyword>
<dbReference type="Pfam" id="PF00168">
    <property type="entry name" value="C2"/>
    <property type="match status" value="1"/>
</dbReference>
<dbReference type="PROSITE" id="PS50004">
    <property type="entry name" value="C2"/>
    <property type="match status" value="1"/>
</dbReference>